<keyword evidence="3" id="KW-1185">Reference proteome</keyword>
<dbReference type="AlphaFoldDB" id="A0A8H3G5A5"/>
<accession>A0A8H3G5A5</accession>
<organism evidence="2 3">
    <name type="scientific">Alectoria fallacina</name>
    <dbReference type="NCBI Taxonomy" id="1903189"/>
    <lineage>
        <taxon>Eukaryota</taxon>
        <taxon>Fungi</taxon>
        <taxon>Dikarya</taxon>
        <taxon>Ascomycota</taxon>
        <taxon>Pezizomycotina</taxon>
        <taxon>Lecanoromycetes</taxon>
        <taxon>OSLEUM clade</taxon>
        <taxon>Lecanoromycetidae</taxon>
        <taxon>Lecanorales</taxon>
        <taxon>Lecanorineae</taxon>
        <taxon>Parmeliaceae</taxon>
        <taxon>Alectoria</taxon>
    </lineage>
</organism>
<reference evidence="2" key="1">
    <citation type="submission" date="2021-03" db="EMBL/GenBank/DDBJ databases">
        <authorList>
            <person name="Tagirdzhanova G."/>
        </authorList>
    </citation>
    <scope>NUCLEOTIDE SEQUENCE</scope>
</reference>
<dbReference type="OrthoDB" id="5367448at2759"/>
<comment type="caution">
    <text evidence="2">The sequence shown here is derived from an EMBL/GenBank/DDBJ whole genome shotgun (WGS) entry which is preliminary data.</text>
</comment>
<feature type="region of interest" description="Disordered" evidence="1">
    <location>
        <begin position="100"/>
        <end position="218"/>
    </location>
</feature>
<feature type="compositionally biased region" description="Low complexity" evidence="1">
    <location>
        <begin position="205"/>
        <end position="218"/>
    </location>
</feature>
<proteinExistence type="predicted"/>
<evidence type="ECO:0000313" key="2">
    <source>
        <dbReference type="EMBL" id="CAF9937017.1"/>
    </source>
</evidence>
<dbReference type="Proteomes" id="UP000664203">
    <property type="component" value="Unassembled WGS sequence"/>
</dbReference>
<sequence>MAAPRAAFARQPIPAYANTAGRAVHVKIYPRPRDLAESRQVLRVLQQYGEVIMYKHLKHEPNLHAANTALAVYQNDSSAQSIINASPLRFESGRAESSSSVSQFILSPPHSAEKEEDGGPAPIDESDHAKGEEFDEVNTARQRPSEASGGGTTFVGLSGAARWGKMRSSPSIDQAATSPSPSQPPKTFTPSPTPLKASSADLPIPLSSTQQTPTSSYPPREFHLIIERSVMNHQAYIQRQHYYGGFHLDLSSAMAEDLQARVPVVGMADCQLGKPEVQLRVRIKRRQEEDTEVWKSLGSLWKDGERARERKREKEAGERVGVDHGVRGYVLLS</sequence>
<evidence type="ECO:0000313" key="3">
    <source>
        <dbReference type="Proteomes" id="UP000664203"/>
    </source>
</evidence>
<name>A0A8H3G5A5_9LECA</name>
<evidence type="ECO:0000256" key="1">
    <source>
        <dbReference type="SAM" id="MobiDB-lite"/>
    </source>
</evidence>
<gene>
    <name evidence="2" type="ORF">ALECFALPRED_007043</name>
</gene>
<dbReference type="EMBL" id="CAJPDR010000459">
    <property type="protein sequence ID" value="CAF9937017.1"/>
    <property type="molecule type" value="Genomic_DNA"/>
</dbReference>
<feature type="compositionally biased region" description="Low complexity" evidence="1">
    <location>
        <begin position="177"/>
        <end position="190"/>
    </location>
</feature>
<protein>
    <submittedName>
        <fullName evidence="2">Uncharacterized protein</fullName>
    </submittedName>
</protein>